<proteinExistence type="predicted"/>
<keyword evidence="2" id="KW-1185">Reference proteome</keyword>
<organism evidence="1 2">
    <name type="scientific">Nocardioides panacihumi</name>
    <dbReference type="NCBI Taxonomy" id="400774"/>
    <lineage>
        <taxon>Bacteria</taxon>
        <taxon>Bacillati</taxon>
        <taxon>Actinomycetota</taxon>
        <taxon>Actinomycetes</taxon>
        <taxon>Propionibacteriales</taxon>
        <taxon>Nocardioidaceae</taxon>
        <taxon>Nocardioides</taxon>
    </lineage>
</organism>
<protein>
    <submittedName>
        <fullName evidence="1">Uncharacterized protein</fullName>
    </submittedName>
</protein>
<gene>
    <name evidence="1" type="ORF">GCM10009798_23330</name>
</gene>
<dbReference type="EMBL" id="BAAAPB010000002">
    <property type="protein sequence ID" value="GAA1962861.1"/>
    <property type="molecule type" value="Genomic_DNA"/>
</dbReference>
<dbReference type="RefSeq" id="WP_344045009.1">
    <property type="nucleotide sequence ID" value="NZ_BAAAPB010000002.1"/>
</dbReference>
<reference evidence="1 2" key="1">
    <citation type="journal article" date="2019" name="Int. J. Syst. Evol. Microbiol.">
        <title>The Global Catalogue of Microorganisms (GCM) 10K type strain sequencing project: providing services to taxonomists for standard genome sequencing and annotation.</title>
        <authorList>
            <consortium name="The Broad Institute Genomics Platform"/>
            <consortium name="The Broad Institute Genome Sequencing Center for Infectious Disease"/>
            <person name="Wu L."/>
            <person name="Ma J."/>
        </authorList>
    </citation>
    <scope>NUCLEOTIDE SEQUENCE [LARGE SCALE GENOMIC DNA]</scope>
    <source>
        <strain evidence="1 2">JCM 15309</strain>
    </source>
</reference>
<sequence length="72" mass="7720">MPHDPRVQKALSRVARATRHPANVDPAEIAEARAALAEAKIQAYIEKAVAEAPPLSAERRARIARLLTADGA</sequence>
<name>A0ABN2R3A5_9ACTN</name>
<evidence type="ECO:0000313" key="2">
    <source>
        <dbReference type="Proteomes" id="UP001500571"/>
    </source>
</evidence>
<comment type="caution">
    <text evidence="1">The sequence shown here is derived from an EMBL/GenBank/DDBJ whole genome shotgun (WGS) entry which is preliminary data.</text>
</comment>
<evidence type="ECO:0000313" key="1">
    <source>
        <dbReference type="EMBL" id="GAA1962861.1"/>
    </source>
</evidence>
<accession>A0ABN2R3A5</accession>
<dbReference type="Proteomes" id="UP001500571">
    <property type="component" value="Unassembled WGS sequence"/>
</dbReference>